<dbReference type="InterPro" id="IPR013815">
    <property type="entry name" value="ATP_grasp_subdomain_1"/>
</dbReference>
<dbReference type="Pfam" id="PF02655">
    <property type="entry name" value="ATP-grasp_3"/>
    <property type="match status" value="1"/>
</dbReference>
<comment type="caution">
    <text evidence="6">The sequence shown here is derived from an EMBL/GenBank/DDBJ whole genome shotgun (WGS) entry which is preliminary data.</text>
</comment>
<dbReference type="InterPro" id="IPR003806">
    <property type="entry name" value="ATP-grasp_PylC-type"/>
</dbReference>
<accession>J1J1J2</accession>
<protein>
    <recommendedName>
        <fullName evidence="5">ATP-grasp domain-containing protein</fullName>
    </recommendedName>
</protein>
<sequence length="440" mass="49408">MAKTKGLIFPVILVTSERMKAEVEDIVKRYTHLIGEYIIIQECYNQTSSTPQKNCIQISDMENIEVLKSLAVKITDSFKPTHIVAMEEFAVSSAHYLENFFKLEPKLSLEQMLRFRNKAMMAEQISKTGKLVQPVQYTKEDVFNNRTTYPIVIKPIDQAASIGVMLCKNQNEALNALKKISDPIIQEYISDNLYHIDVLVENTKCIFYSVGCYQENAGYGAINGAPLVSIIETDRQKLLRWNEFITEAIETFNPPNGALHIEAFYRDSSPHLFLEIGLRPAGGLIPMMIKASSDIDIIEGHFLLSIGVSVEEKYAKPRLKAASLIHFPKLPNNISQINVENIFLPETGYKSEVYYMKTASVGESAAAEMSYSNTLADIVFTSTNRQSVVADTQHALCKFSVNTIHKDFNFNVMVKAGIETSDVLFQMQKAALEDGFILPG</sequence>
<evidence type="ECO:0000259" key="5">
    <source>
        <dbReference type="PROSITE" id="PS50975"/>
    </source>
</evidence>
<keyword evidence="2 4" id="KW-0547">Nucleotide-binding</keyword>
<dbReference type="InterPro" id="IPR052032">
    <property type="entry name" value="ATP-dep_AA_Ligase"/>
</dbReference>
<gene>
    <name evidence="6" type="ORF">MCQ_01335</name>
</gene>
<keyword evidence="1" id="KW-0436">Ligase</keyword>
<dbReference type="AlphaFoldDB" id="J1J1J2"/>
<dbReference type="SUPFAM" id="SSF56059">
    <property type="entry name" value="Glutathione synthetase ATP-binding domain-like"/>
    <property type="match status" value="1"/>
</dbReference>
<dbReference type="PANTHER" id="PTHR43585:SF2">
    <property type="entry name" value="ATP-GRASP ENZYME FSQD"/>
    <property type="match status" value="1"/>
</dbReference>
<dbReference type="Gene3D" id="3.40.50.20">
    <property type="match status" value="1"/>
</dbReference>
<evidence type="ECO:0000256" key="4">
    <source>
        <dbReference type="PROSITE-ProRule" id="PRU00409"/>
    </source>
</evidence>
<dbReference type="PATRIC" id="fig|1094563.3.peg.1565"/>
<evidence type="ECO:0000256" key="1">
    <source>
        <dbReference type="ARBA" id="ARBA00022598"/>
    </source>
</evidence>
<dbReference type="InterPro" id="IPR011761">
    <property type="entry name" value="ATP-grasp"/>
</dbReference>
<dbReference type="HOGENOM" id="CLU_661806_0_0_5"/>
<reference evidence="6 7" key="1">
    <citation type="submission" date="2012-03" db="EMBL/GenBank/DDBJ databases">
        <title>The Genome Sequence of Bartonella washoensis Sb944nv.</title>
        <authorList>
            <consortium name="The Broad Institute Genome Sequencing Platform"/>
            <consortium name="The Broad Institute Genome Sequencing Center for Infectious Disease"/>
            <person name="Feldgarden M."/>
            <person name="Kirby J."/>
            <person name="Kosoy M."/>
            <person name="Birtles R."/>
            <person name="Probert W.S."/>
            <person name="Chiaraviglio L."/>
            <person name="Young S.K."/>
            <person name="Zeng Q."/>
            <person name="Gargeya S."/>
            <person name="Fitzgerald M."/>
            <person name="Haas B."/>
            <person name="Abouelleil A."/>
            <person name="Alvarado L."/>
            <person name="Arachchi H.M."/>
            <person name="Berlin A."/>
            <person name="Chapman S.B."/>
            <person name="Gearin G."/>
            <person name="Goldberg J."/>
            <person name="Griggs A."/>
            <person name="Gujja S."/>
            <person name="Hansen M."/>
            <person name="Heiman D."/>
            <person name="Howarth C."/>
            <person name="Larimer J."/>
            <person name="Lui A."/>
            <person name="MacDonald P.J.P."/>
            <person name="McCowen C."/>
            <person name="Montmayeur A."/>
            <person name="Murphy C."/>
            <person name="Neiman D."/>
            <person name="Pearson M."/>
            <person name="Priest M."/>
            <person name="Roberts A."/>
            <person name="Saif S."/>
            <person name="Shea T."/>
            <person name="Sisk P."/>
            <person name="Stolte C."/>
            <person name="Sykes S."/>
            <person name="Wortman J."/>
            <person name="Nusbaum C."/>
            <person name="Birren B."/>
        </authorList>
    </citation>
    <scope>NUCLEOTIDE SEQUENCE [LARGE SCALE GENOMIC DNA]</scope>
    <source>
        <strain evidence="6 7">Sb944nv</strain>
    </source>
</reference>
<dbReference type="GO" id="GO:0016874">
    <property type="term" value="F:ligase activity"/>
    <property type="evidence" value="ECO:0007669"/>
    <property type="project" value="UniProtKB-KW"/>
</dbReference>
<keyword evidence="7" id="KW-1185">Reference proteome</keyword>
<keyword evidence="3 4" id="KW-0067">ATP-binding</keyword>
<dbReference type="Gene3D" id="3.30.470.20">
    <property type="entry name" value="ATP-grasp fold, B domain"/>
    <property type="match status" value="1"/>
</dbReference>
<evidence type="ECO:0000256" key="2">
    <source>
        <dbReference type="ARBA" id="ARBA00022741"/>
    </source>
</evidence>
<feature type="domain" description="ATP-grasp" evidence="5">
    <location>
        <begin position="118"/>
        <end position="306"/>
    </location>
</feature>
<dbReference type="PANTHER" id="PTHR43585">
    <property type="entry name" value="FUMIPYRROLE BIOSYNTHESIS PROTEIN C"/>
    <property type="match status" value="1"/>
</dbReference>
<organism evidence="6 7">
    <name type="scientific">Candidatus Bartonella washoeensis Sb944nv</name>
    <dbReference type="NCBI Taxonomy" id="1094563"/>
    <lineage>
        <taxon>Bacteria</taxon>
        <taxon>Pseudomonadati</taxon>
        <taxon>Pseudomonadota</taxon>
        <taxon>Alphaproteobacteria</taxon>
        <taxon>Hyphomicrobiales</taxon>
        <taxon>Bartonellaceae</taxon>
        <taxon>Bartonella</taxon>
    </lineage>
</organism>
<dbReference type="GO" id="GO:0046872">
    <property type="term" value="F:metal ion binding"/>
    <property type="evidence" value="ECO:0007669"/>
    <property type="project" value="InterPro"/>
</dbReference>
<proteinExistence type="predicted"/>
<dbReference type="Proteomes" id="UP000008947">
    <property type="component" value="Unassembled WGS sequence"/>
</dbReference>
<dbReference type="GO" id="GO:0005524">
    <property type="term" value="F:ATP binding"/>
    <property type="evidence" value="ECO:0007669"/>
    <property type="project" value="UniProtKB-UniRule"/>
</dbReference>
<evidence type="ECO:0000256" key="3">
    <source>
        <dbReference type="ARBA" id="ARBA00022840"/>
    </source>
</evidence>
<evidence type="ECO:0000313" key="7">
    <source>
        <dbReference type="Proteomes" id="UP000008947"/>
    </source>
</evidence>
<name>J1J1J2_9HYPH</name>
<dbReference type="PROSITE" id="PS50975">
    <property type="entry name" value="ATP_GRASP"/>
    <property type="match status" value="1"/>
</dbReference>
<dbReference type="EMBL" id="AILU01000038">
    <property type="protein sequence ID" value="EJF77892.1"/>
    <property type="molecule type" value="Genomic_DNA"/>
</dbReference>
<evidence type="ECO:0000313" key="6">
    <source>
        <dbReference type="EMBL" id="EJF77892.1"/>
    </source>
</evidence>
<dbReference type="RefSeq" id="WP_006924371.1">
    <property type="nucleotide sequence ID" value="NZ_JH725025.1"/>
</dbReference>
<dbReference type="Gene3D" id="3.30.1490.20">
    <property type="entry name" value="ATP-grasp fold, A domain"/>
    <property type="match status" value="1"/>
</dbReference>
<dbReference type="eggNOG" id="COG1181">
    <property type="taxonomic scope" value="Bacteria"/>
</dbReference>